<comment type="similarity">
    <text evidence="1">Belongs to the NmrA-type oxidoreductase family.</text>
</comment>
<keyword evidence="2" id="KW-0521">NADP</keyword>
<dbReference type="InterPro" id="IPR051164">
    <property type="entry name" value="NmrA-like_oxidored"/>
</dbReference>
<feature type="domain" description="NmrA-like" evidence="3">
    <location>
        <begin position="2"/>
        <end position="284"/>
    </location>
</feature>
<protein>
    <recommendedName>
        <fullName evidence="3">NmrA-like domain-containing protein</fullName>
    </recommendedName>
</protein>
<dbReference type="PANTHER" id="PTHR42748:SF7">
    <property type="entry name" value="NMRA LIKE REDOX SENSOR 1-RELATED"/>
    <property type="match status" value="1"/>
</dbReference>
<accession>A0A6A6PRL8</accession>
<evidence type="ECO:0000256" key="1">
    <source>
        <dbReference type="ARBA" id="ARBA00006328"/>
    </source>
</evidence>
<dbReference type="AlphaFoldDB" id="A0A6A6PRL8"/>
<dbReference type="GO" id="GO:0005634">
    <property type="term" value="C:nucleus"/>
    <property type="evidence" value="ECO:0007669"/>
    <property type="project" value="TreeGrafter"/>
</dbReference>
<dbReference type="PANTHER" id="PTHR42748">
    <property type="entry name" value="NITROGEN METABOLITE REPRESSION PROTEIN NMRA FAMILY MEMBER"/>
    <property type="match status" value="1"/>
</dbReference>
<dbReference type="Proteomes" id="UP000799767">
    <property type="component" value="Unassembled WGS sequence"/>
</dbReference>
<dbReference type="SUPFAM" id="SSF51735">
    <property type="entry name" value="NAD(P)-binding Rossmann-fold domains"/>
    <property type="match status" value="1"/>
</dbReference>
<dbReference type="InterPro" id="IPR008030">
    <property type="entry name" value="NmrA-like"/>
</dbReference>
<gene>
    <name evidence="4" type="ORF">BDY17DRAFT_251444</name>
</gene>
<dbReference type="Pfam" id="PF05368">
    <property type="entry name" value="NmrA"/>
    <property type="match status" value="1"/>
</dbReference>
<dbReference type="OrthoDB" id="9997102at2759"/>
<dbReference type="FunFam" id="3.40.50.720:FF:000528">
    <property type="entry name" value="Nucleoside-diphosphate-sugar epimerase family protein"/>
    <property type="match status" value="1"/>
</dbReference>
<sequence length="306" mass="33730">MAKAILITGATGKQGGSVVNALLKQNAAVEILALTRDADSTSAQRFAKKSPHIKLVVGDLNDCNAVFESAKKVSSAPIWGVFSVQVSVFQPINGYGEERQGNGLIDAAIKNNVQHFVYSSVDRGGANSDLSPTNIPHFISKHNIEKHLFATTENSTMAWTVLRPVAFFENLAPGFFGKVFSTSFEMSLKKDQKLQLIATSDIGYFAAQAFTKPDEFAGQKLSIAGDELTFSQFKSIFEETTKQTLPTTYWFLASILHWAVKELGYMFKWFGDVGYGADIAKLRAMNPDLKDFKTWLKEDSQFQPST</sequence>
<dbReference type="EMBL" id="MU001636">
    <property type="protein sequence ID" value="KAF2482294.1"/>
    <property type="molecule type" value="Genomic_DNA"/>
</dbReference>
<dbReference type="Gene3D" id="3.90.25.10">
    <property type="entry name" value="UDP-galactose 4-epimerase, domain 1"/>
    <property type="match status" value="1"/>
</dbReference>
<reference evidence="4" key="1">
    <citation type="journal article" date="2020" name="Stud. Mycol.">
        <title>101 Dothideomycetes genomes: a test case for predicting lifestyles and emergence of pathogens.</title>
        <authorList>
            <person name="Haridas S."/>
            <person name="Albert R."/>
            <person name="Binder M."/>
            <person name="Bloem J."/>
            <person name="Labutti K."/>
            <person name="Salamov A."/>
            <person name="Andreopoulos B."/>
            <person name="Baker S."/>
            <person name="Barry K."/>
            <person name="Bills G."/>
            <person name="Bluhm B."/>
            <person name="Cannon C."/>
            <person name="Castanera R."/>
            <person name="Culley D."/>
            <person name="Daum C."/>
            <person name="Ezra D."/>
            <person name="Gonzalez J."/>
            <person name="Henrissat B."/>
            <person name="Kuo A."/>
            <person name="Liang C."/>
            <person name="Lipzen A."/>
            <person name="Lutzoni F."/>
            <person name="Magnuson J."/>
            <person name="Mondo S."/>
            <person name="Nolan M."/>
            <person name="Ohm R."/>
            <person name="Pangilinan J."/>
            <person name="Park H.-J."/>
            <person name="Ramirez L."/>
            <person name="Alfaro M."/>
            <person name="Sun H."/>
            <person name="Tritt A."/>
            <person name="Yoshinaga Y."/>
            <person name="Zwiers L.-H."/>
            <person name="Turgeon B."/>
            <person name="Goodwin S."/>
            <person name="Spatafora J."/>
            <person name="Crous P."/>
            <person name="Grigoriev I."/>
        </authorList>
    </citation>
    <scope>NUCLEOTIDE SEQUENCE</scope>
    <source>
        <strain evidence="4">CBS 113389</strain>
    </source>
</reference>
<evidence type="ECO:0000259" key="3">
    <source>
        <dbReference type="Pfam" id="PF05368"/>
    </source>
</evidence>
<dbReference type="Gene3D" id="3.40.50.720">
    <property type="entry name" value="NAD(P)-binding Rossmann-like Domain"/>
    <property type="match status" value="1"/>
</dbReference>
<dbReference type="InterPro" id="IPR036291">
    <property type="entry name" value="NAD(P)-bd_dom_sf"/>
</dbReference>
<evidence type="ECO:0000256" key="2">
    <source>
        <dbReference type="ARBA" id="ARBA00022857"/>
    </source>
</evidence>
<keyword evidence="5" id="KW-1185">Reference proteome</keyword>
<organism evidence="4 5">
    <name type="scientific">Neohortaea acidophila</name>
    <dbReference type="NCBI Taxonomy" id="245834"/>
    <lineage>
        <taxon>Eukaryota</taxon>
        <taxon>Fungi</taxon>
        <taxon>Dikarya</taxon>
        <taxon>Ascomycota</taxon>
        <taxon>Pezizomycotina</taxon>
        <taxon>Dothideomycetes</taxon>
        <taxon>Dothideomycetidae</taxon>
        <taxon>Mycosphaerellales</taxon>
        <taxon>Teratosphaeriaceae</taxon>
        <taxon>Neohortaea</taxon>
    </lineage>
</organism>
<evidence type="ECO:0000313" key="4">
    <source>
        <dbReference type="EMBL" id="KAF2482294.1"/>
    </source>
</evidence>
<dbReference type="RefSeq" id="XP_033588864.1">
    <property type="nucleotide sequence ID" value="XM_033731172.1"/>
</dbReference>
<evidence type="ECO:0000313" key="5">
    <source>
        <dbReference type="Proteomes" id="UP000799767"/>
    </source>
</evidence>
<dbReference type="GeneID" id="54472174"/>
<name>A0A6A6PRL8_9PEZI</name>
<proteinExistence type="inferred from homology"/>